<dbReference type="GO" id="GO:0016791">
    <property type="term" value="F:phosphatase activity"/>
    <property type="evidence" value="ECO:0007669"/>
    <property type="project" value="TreeGrafter"/>
</dbReference>
<evidence type="ECO:0000256" key="1">
    <source>
        <dbReference type="ARBA" id="ARBA00022801"/>
    </source>
</evidence>
<evidence type="ECO:0000313" key="5">
    <source>
        <dbReference type="Proteomes" id="UP000824102"/>
    </source>
</evidence>
<dbReference type="Proteomes" id="UP000824102">
    <property type="component" value="Unassembled WGS sequence"/>
</dbReference>
<feature type="transmembrane region" description="Helical" evidence="2">
    <location>
        <begin position="169"/>
        <end position="192"/>
    </location>
</feature>
<feature type="transmembrane region" description="Helical" evidence="2">
    <location>
        <begin position="102"/>
        <end position="121"/>
    </location>
</feature>
<evidence type="ECO:0000313" key="4">
    <source>
        <dbReference type="EMBL" id="HIZ73145.1"/>
    </source>
</evidence>
<keyword evidence="1" id="KW-0378">Hydrolase</keyword>
<name>A0A9D2JZ86_9FIRM</name>
<feature type="transmembrane region" description="Helical" evidence="2">
    <location>
        <begin position="133"/>
        <end position="157"/>
    </location>
</feature>
<dbReference type="EMBL" id="DXBB01000084">
    <property type="protein sequence ID" value="HIZ73145.1"/>
    <property type="molecule type" value="Genomic_DNA"/>
</dbReference>
<dbReference type="SUPFAM" id="SSF81606">
    <property type="entry name" value="PP2C-like"/>
    <property type="match status" value="1"/>
</dbReference>
<evidence type="ECO:0000259" key="3">
    <source>
        <dbReference type="SMART" id="SM00331"/>
    </source>
</evidence>
<keyword evidence="2" id="KW-0812">Transmembrane</keyword>
<dbReference type="Pfam" id="PF07228">
    <property type="entry name" value="SpoIIE"/>
    <property type="match status" value="1"/>
</dbReference>
<feature type="transmembrane region" description="Helical" evidence="2">
    <location>
        <begin position="15"/>
        <end position="32"/>
    </location>
</feature>
<dbReference type="AlphaFoldDB" id="A0A9D2JZ86"/>
<sequence>MKGPVIPTPLTLKTAGKYCALLLCMVLLNFALPRREPLSFALLYAALACGLDPLLSAAGYLLASSAALSWMAVLSASVQAVLLAGGYLLFRRLRRKMTWEKYALLALAQLPFVFLFPHAGYALSLPVLWQKALLALLTMALALLFQGGLSALLLRAFRCRLTAAQLTEVSLLWLFLGAGMCSSLGEPVFYAVSLTVLLLSAQLLKSAAAVPLGVVLSLPLCLAHAELLPMATFSACACVCLLLTPYGRIASALSLLLCFPAAMALEGLYSESPVRIAFTLAACLLAVILTIALPEKLYRRAKHTLLFYRERSLPRIAINRNRRAVGERLFEVSSLFREIETAFSQEDARRNTAAALAEELRYTLCADCAGRQRCEKEGVFAAMDRLVSVGAVKGQVSLVDLPSDLGTKCGNAAGMLFACNRLLAQYQGTVREEESARESRKILAEQAHGVSEILRDIALEQSEECVFAEGESALAGALAQAGILSSEIFVYGEGSSITVSLTLAQSVNAKKLCAVASAALGVPLSLAEKIVLSPTSACFVLRRRPEFDAAFGVATKPKEGESRSGDTYSVLKIDERRFLVALSDGMGSGSEARDVSDRTLTLLESFYKAKMPSETVLSTVNRLISYSGEEMFSCLDLAAVDLDTGDADIVKIGSPVGFILAPEELRVLEGESLPLGMLEAVHPATLRAQLHAGDFMLFMSDGVTQAFGSSAELYAYLSALKPINPQSLAEEILKKALSCYQGRAEDDMTVLAVKLMKTA</sequence>
<protein>
    <submittedName>
        <fullName evidence="4">SpoIIE family protein phosphatase</fullName>
    </submittedName>
</protein>
<dbReference type="Gene3D" id="3.60.40.10">
    <property type="entry name" value="PPM-type phosphatase domain"/>
    <property type="match status" value="1"/>
</dbReference>
<dbReference type="InterPro" id="IPR001932">
    <property type="entry name" value="PPM-type_phosphatase-like_dom"/>
</dbReference>
<dbReference type="InterPro" id="IPR052016">
    <property type="entry name" value="Bact_Sigma-Reg"/>
</dbReference>
<feature type="transmembrane region" description="Helical" evidence="2">
    <location>
        <begin position="68"/>
        <end position="90"/>
    </location>
</feature>
<organism evidence="4 5">
    <name type="scientific">Candidatus Gallimonas intestinavium</name>
    <dbReference type="NCBI Taxonomy" id="2838603"/>
    <lineage>
        <taxon>Bacteria</taxon>
        <taxon>Bacillati</taxon>
        <taxon>Bacillota</taxon>
        <taxon>Clostridia</taxon>
        <taxon>Candidatus Gallimonas</taxon>
    </lineage>
</organism>
<accession>A0A9D2JZ86</accession>
<reference evidence="4" key="2">
    <citation type="submission" date="2021-04" db="EMBL/GenBank/DDBJ databases">
        <authorList>
            <person name="Gilroy R."/>
        </authorList>
    </citation>
    <scope>NUCLEOTIDE SEQUENCE</scope>
    <source>
        <strain evidence="4">ChiW7-2402</strain>
    </source>
</reference>
<dbReference type="SMART" id="SM00331">
    <property type="entry name" value="PP2C_SIG"/>
    <property type="match status" value="1"/>
</dbReference>
<keyword evidence="2" id="KW-0472">Membrane</keyword>
<comment type="caution">
    <text evidence="4">The sequence shown here is derived from an EMBL/GenBank/DDBJ whole genome shotgun (WGS) entry which is preliminary data.</text>
</comment>
<dbReference type="Pfam" id="PF19732">
    <property type="entry name" value="SpoIIE_N"/>
    <property type="match status" value="1"/>
</dbReference>
<dbReference type="InterPro" id="IPR036457">
    <property type="entry name" value="PPM-type-like_dom_sf"/>
</dbReference>
<feature type="domain" description="PPM-type phosphatase" evidence="3">
    <location>
        <begin position="548"/>
        <end position="755"/>
    </location>
</feature>
<dbReference type="PANTHER" id="PTHR43156:SF2">
    <property type="entry name" value="STAGE II SPORULATION PROTEIN E"/>
    <property type="match status" value="1"/>
</dbReference>
<proteinExistence type="predicted"/>
<feature type="transmembrane region" description="Helical" evidence="2">
    <location>
        <begin position="275"/>
        <end position="293"/>
    </location>
</feature>
<dbReference type="PANTHER" id="PTHR43156">
    <property type="entry name" value="STAGE II SPORULATION PROTEIN E-RELATED"/>
    <property type="match status" value="1"/>
</dbReference>
<gene>
    <name evidence="4" type="ORF">H9964_06160</name>
</gene>
<feature type="transmembrane region" description="Helical" evidence="2">
    <location>
        <begin position="41"/>
        <end position="62"/>
    </location>
</feature>
<keyword evidence="2" id="KW-1133">Transmembrane helix</keyword>
<reference evidence="4" key="1">
    <citation type="journal article" date="2021" name="PeerJ">
        <title>Extensive microbial diversity within the chicken gut microbiome revealed by metagenomics and culture.</title>
        <authorList>
            <person name="Gilroy R."/>
            <person name="Ravi A."/>
            <person name="Getino M."/>
            <person name="Pursley I."/>
            <person name="Horton D.L."/>
            <person name="Alikhan N.F."/>
            <person name="Baker D."/>
            <person name="Gharbi K."/>
            <person name="Hall N."/>
            <person name="Watson M."/>
            <person name="Adriaenssens E.M."/>
            <person name="Foster-Nyarko E."/>
            <person name="Jarju S."/>
            <person name="Secka A."/>
            <person name="Antonio M."/>
            <person name="Oren A."/>
            <person name="Chaudhuri R.R."/>
            <person name="La Ragione R."/>
            <person name="Hildebrand F."/>
            <person name="Pallen M.J."/>
        </authorList>
    </citation>
    <scope>NUCLEOTIDE SEQUENCE</scope>
    <source>
        <strain evidence="4">ChiW7-2402</strain>
    </source>
</reference>
<dbReference type="InterPro" id="IPR045768">
    <property type="entry name" value="SpoIIE_N"/>
</dbReference>
<evidence type="ECO:0000256" key="2">
    <source>
        <dbReference type="SAM" id="Phobius"/>
    </source>
</evidence>
<feature type="transmembrane region" description="Helical" evidence="2">
    <location>
        <begin position="212"/>
        <end position="242"/>
    </location>
</feature>